<dbReference type="Gene3D" id="3.30.200.20">
    <property type="entry name" value="Phosphorylase Kinase, domain 1"/>
    <property type="match status" value="1"/>
</dbReference>
<dbReference type="InterPro" id="IPR011009">
    <property type="entry name" value="Kinase-like_dom_sf"/>
</dbReference>
<evidence type="ECO:0000313" key="2">
    <source>
        <dbReference type="EMBL" id="PVI00818.1"/>
    </source>
</evidence>
<dbReference type="Proteomes" id="UP000244855">
    <property type="component" value="Unassembled WGS sequence"/>
</dbReference>
<name>A0A2V1DRD4_9PLEO</name>
<keyword evidence="3" id="KW-1185">Reference proteome</keyword>
<dbReference type="GO" id="GO:0004672">
    <property type="term" value="F:protein kinase activity"/>
    <property type="evidence" value="ECO:0007669"/>
    <property type="project" value="InterPro"/>
</dbReference>
<dbReference type="PROSITE" id="PS50011">
    <property type="entry name" value="PROTEIN_KINASE_DOM"/>
    <property type="match status" value="1"/>
</dbReference>
<dbReference type="AlphaFoldDB" id="A0A2V1DRD4"/>
<accession>A0A2V1DRD4</accession>
<dbReference type="SUPFAM" id="SSF56112">
    <property type="entry name" value="Protein kinase-like (PK-like)"/>
    <property type="match status" value="1"/>
</dbReference>
<dbReference type="STRING" id="97972.A0A2V1DRD4"/>
<evidence type="ECO:0000259" key="1">
    <source>
        <dbReference type="PROSITE" id="PS50011"/>
    </source>
</evidence>
<dbReference type="GO" id="GO:0005524">
    <property type="term" value="F:ATP binding"/>
    <property type="evidence" value="ECO:0007669"/>
    <property type="project" value="InterPro"/>
</dbReference>
<dbReference type="SMART" id="SM00220">
    <property type="entry name" value="S_TKc"/>
    <property type="match status" value="1"/>
</dbReference>
<feature type="domain" description="Protein kinase" evidence="1">
    <location>
        <begin position="25"/>
        <end position="325"/>
    </location>
</feature>
<protein>
    <recommendedName>
        <fullName evidence="1">Protein kinase domain-containing protein</fullName>
    </recommendedName>
</protein>
<sequence>MDEEMTHIDRFLPMLPADRDGYTILGQVMGMGWTMNDGVYVAREKKTQKLALCKILNYHGSTVGMQEIYALQVAKGQHGIIQIHKESYANSEHRLYLEYCDGGSLRDLLEKYHDALQHIPEAFLWHVAESILRALCFLHLGIPQVSTYLTPRHDWPPMYHGQLQLDYLYMTTPTSYPVGNSYPRIVLAELSGLYIGTPPKDRVGSKWRKDRTVDFFTMLRRKVRMHVEDEVNDWTEHEWYRANDIRNFATIMCELSYTNHSTLRQTHAREQIYSPEWIGLMDKLNGVLDTPMYDWANKPTVDVILREVLRAKKSALARIFEEPLL</sequence>
<reference evidence="2 3" key="1">
    <citation type="journal article" date="2018" name="Sci. Rep.">
        <title>Comparative genomics provides insights into the lifestyle and reveals functional heterogeneity of dark septate endophytic fungi.</title>
        <authorList>
            <person name="Knapp D.G."/>
            <person name="Nemeth J.B."/>
            <person name="Barry K."/>
            <person name="Hainaut M."/>
            <person name="Henrissat B."/>
            <person name="Johnson J."/>
            <person name="Kuo A."/>
            <person name="Lim J.H.P."/>
            <person name="Lipzen A."/>
            <person name="Nolan M."/>
            <person name="Ohm R.A."/>
            <person name="Tamas L."/>
            <person name="Grigoriev I.V."/>
            <person name="Spatafora J.W."/>
            <person name="Nagy L.G."/>
            <person name="Kovacs G.M."/>
        </authorList>
    </citation>
    <scope>NUCLEOTIDE SEQUENCE [LARGE SCALE GENOMIC DNA]</scope>
    <source>
        <strain evidence="2 3">DSE2036</strain>
    </source>
</reference>
<dbReference type="EMBL" id="KZ805367">
    <property type="protein sequence ID" value="PVI00818.1"/>
    <property type="molecule type" value="Genomic_DNA"/>
</dbReference>
<proteinExistence type="predicted"/>
<dbReference type="Gene3D" id="1.10.510.10">
    <property type="entry name" value="Transferase(Phosphotransferase) domain 1"/>
    <property type="match status" value="1"/>
</dbReference>
<dbReference type="OrthoDB" id="310217at2759"/>
<gene>
    <name evidence="2" type="ORF">DM02DRAFT_628171</name>
</gene>
<evidence type="ECO:0000313" key="3">
    <source>
        <dbReference type="Proteomes" id="UP000244855"/>
    </source>
</evidence>
<organism evidence="2 3">
    <name type="scientific">Periconia macrospinosa</name>
    <dbReference type="NCBI Taxonomy" id="97972"/>
    <lineage>
        <taxon>Eukaryota</taxon>
        <taxon>Fungi</taxon>
        <taxon>Dikarya</taxon>
        <taxon>Ascomycota</taxon>
        <taxon>Pezizomycotina</taxon>
        <taxon>Dothideomycetes</taxon>
        <taxon>Pleosporomycetidae</taxon>
        <taxon>Pleosporales</taxon>
        <taxon>Massarineae</taxon>
        <taxon>Periconiaceae</taxon>
        <taxon>Periconia</taxon>
    </lineage>
</organism>
<dbReference type="InterPro" id="IPR000719">
    <property type="entry name" value="Prot_kinase_dom"/>
</dbReference>